<dbReference type="SUPFAM" id="SSF46894">
    <property type="entry name" value="C-terminal effector domain of the bipartite response regulators"/>
    <property type="match status" value="1"/>
</dbReference>
<dbReference type="InterPro" id="IPR000792">
    <property type="entry name" value="Tscrpt_reg_LuxR_C"/>
</dbReference>
<proteinExistence type="predicted"/>
<keyword evidence="4" id="KW-1185">Reference proteome</keyword>
<dbReference type="PRINTS" id="PR00038">
    <property type="entry name" value="HTHLUXR"/>
</dbReference>
<dbReference type="RefSeq" id="WP_379834064.1">
    <property type="nucleotide sequence ID" value="NZ_JBHRYQ010000001.1"/>
</dbReference>
<evidence type="ECO:0000259" key="2">
    <source>
        <dbReference type="PROSITE" id="PS50043"/>
    </source>
</evidence>
<evidence type="ECO:0000313" key="3">
    <source>
        <dbReference type="EMBL" id="MFC3809256.1"/>
    </source>
</evidence>
<dbReference type="PANTHER" id="PTHR43214:SF43">
    <property type="entry name" value="TWO-COMPONENT RESPONSE REGULATOR"/>
    <property type="match status" value="1"/>
</dbReference>
<feature type="domain" description="HTH luxR-type" evidence="2">
    <location>
        <begin position="186"/>
        <end position="251"/>
    </location>
</feature>
<dbReference type="EMBL" id="JBHRYQ010000001">
    <property type="protein sequence ID" value="MFC3809256.1"/>
    <property type="molecule type" value="Genomic_DNA"/>
</dbReference>
<gene>
    <name evidence="3" type="ORF">ACFOOI_01200</name>
</gene>
<dbReference type="Gene3D" id="3.30.450.20">
    <property type="entry name" value="PAS domain"/>
    <property type="match status" value="1"/>
</dbReference>
<dbReference type="SMART" id="SM00421">
    <property type="entry name" value="HTH_LUXR"/>
    <property type="match status" value="1"/>
</dbReference>
<dbReference type="Pfam" id="PF00196">
    <property type="entry name" value="GerE"/>
    <property type="match status" value="1"/>
</dbReference>
<dbReference type="PROSITE" id="PS50043">
    <property type="entry name" value="HTH_LUXR_2"/>
    <property type="match status" value="1"/>
</dbReference>
<dbReference type="Gene3D" id="1.10.10.10">
    <property type="entry name" value="Winged helix-like DNA-binding domain superfamily/Winged helix DNA-binding domain"/>
    <property type="match status" value="1"/>
</dbReference>
<dbReference type="PANTHER" id="PTHR43214">
    <property type="entry name" value="TWO-COMPONENT RESPONSE REGULATOR"/>
    <property type="match status" value="1"/>
</dbReference>
<sequence length="253" mass="29563">MEETIQSLLSRNRVNEITDNDKRQYGFYLDVVKSFAQITYRSLYVIDYEKMVFEYVSNNPLFLSGYTSDEVLEMGYDFYLKTLPKADLELLGEINMAGFDFFDKLPNNEDRKLYSISYDFHLKGKYEKPVLVNQKLTPIFLNEKGMLWKSLCVVSLSHSKTAGNVTINKQGSGLWWKLDMITKTWIQVDKPTLKERELEILRLYAQGLTITEIADLICVSPDTIKYYRRKIFEAFEVKSFAEALHFAIDNKII</sequence>
<evidence type="ECO:0000256" key="1">
    <source>
        <dbReference type="ARBA" id="ARBA00023125"/>
    </source>
</evidence>
<evidence type="ECO:0000313" key="4">
    <source>
        <dbReference type="Proteomes" id="UP001595616"/>
    </source>
</evidence>
<dbReference type="CDD" id="cd06170">
    <property type="entry name" value="LuxR_C_like"/>
    <property type="match status" value="1"/>
</dbReference>
<dbReference type="InterPro" id="IPR036388">
    <property type="entry name" value="WH-like_DNA-bd_sf"/>
</dbReference>
<protein>
    <submittedName>
        <fullName evidence="3">Response regulator transcription factor</fullName>
    </submittedName>
</protein>
<keyword evidence="1" id="KW-0238">DNA-binding</keyword>
<name>A0ABV7YT63_9BACT</name>
<accession>A0ABV7YT63</accession>
<organism evidence="3 4">
    <name type="scientific">Lacihabitans lacunae</name>
    <dbReference type="NCBI Taxonomy" id="1028214"/>
    <lineage>
        <taxon>Bacteria</taxon>
        <taxon>Pseudomonadati</taxon>
        <taxon>Bacteroidota</taxon>
        <taxon>Cytophagia</taxon>
        <taxon>Cytophagales</taxon>
        <taxon>Leadbetterellaceae</taxon>
        <taxon>Lacihabitans</taxon>
    </lineage>
</organism>
<dbReference type="InterPro" id="IPR039420">
    <property type="entry name" value="WalR-like"/>
</dbReference>
<dbReference type="Proteomes" id="UP001595616">
    <property type="component" value="Unassembled WGS sequence"/>
</dbReference>
<reference evidence="4" key="1">
    <citation type="journal article" date="2019" name="Int. J. Syst. Evol. Microbiol.">
        <title>The Global Catalogue of Microorganisms (GCM) 10K type strain sequencing project: providing services to taxonomists for standard genome sequencing and annotation.</title>
        <authorList>
            <consortium name="The Broad Institute Genomics Platform"/>
            <consortium name="The Broad Institute Genome Sequencing Center for Infectious Disease"/>
            <person name="Wu L."/>
            <person name="Ma J."/>
        </authorList>
    </citation>
    <scope>NUCLEOTIDE SEQUENCE [LARGE SCALE GENOMIC DNA]</scope>
    <source>
        <strain evidence="4">CECT 7956</strain>
    </source>
</reference>
<dbReference type="InterPro" id="IPR016032">
    <property type="entry name" value="Sig_transdc_resp-reg_C-effctor"/>
</dbReference>
<comment type="caution">
    <text evidence="3">The sequence shown here is derived from an EMBL/GenBank/DDBJ whole genome shotgun (WGS) entry which is preliminary data.</text>
</comment>